<protein>
    <recommendedName>
        <fullName evidence="4">Porin</fullName>
    </recommendedName>
</protein>
<dbReference type="RefSeq" id="WP_154577729.1">
    <property type="nucleotide sequence ID" value="NZ_VULU01000053.1"/>
</dbReference>
<accession>A0A7K0JLI3</accession>
<sequence>MKRIMLVCLTALAVSGTCSLYAQSSGSDFMVGDKSLFEEVTGIKKKTDKFNLYLNMHGDFNMKWNDSGFDQGAFEMKQLRIEMKGDINDWLSYRYRQRLNRGNDGSDNIDNVPTSIDWAGVGIKLNKFSFFAGKQCVSYGGIEFDLNPIDIYEYSDMIEHMSNFMTGLNVAYNYNPYQQIQFQVLNSRNGPSEEMYGDLERTKLPLVYTLNWNGNFLDVFKTRWSASVMNETKGEKMYYYALGNEFNFSPKWHAYFDWMYSREGVDRKGIITSIVGTDNQAHNAFNAEYMSYVLHVNYRFAPKWNLFAKGMYETASVYKASDEVEKGKYRTAWGYAGGIEFYPMESNLHFFLAYVGRSYKYTDRAKALGEDNFSTHRVSVGFIWQGHSLNITKSAN</sequence>
<gene>
    <name evidence="2" type="ORF">FYJ30_19745</name>
</gene>
<evidence type="ECO:0008006" key="4">
    <source>
        <dbReference type="Google" id="ProtNLM"/>
    </source>
</evidence>
<dbReference type="EMBL" id="VULU01000053">
    <property type="protein sequence ID" value="MSS50458.1"/>
    <property type="molecule type" value="Genomic_DNA"/>
</dbReference>
<dbReference type="Proteomes" id="UP000460950">
    <property type="component" value="Unassembled WGS sequence"/>
</dbReference>
<keyword evidence="1" id="KW-0732">Signal</keyword>
<feature type="signal peptide" evidence="1">
    <location>
        <begin position="1"/>
        <end position="24"/>
    </location>
</feature>
<comment type="caution">
    <text evidence="2">The sequence shown here is derived from an EMBL/GenBank/DDBJ whole genome shotgun (WGS) entry which is preliminary data.</text>
</comment>
<evidence type="ECO:0000313" key="3">
    <source>
        <dbReference type="Proteomes" id="UP000460950"/>
    </source>
</evidence>
<dbReference type="InterPro" id="IPR010870">
    <property type="entry name" value="Porin_O/P"/>
</dbReference>
<name>A0A7K0JLI3_PHOVU</name>
<organism evidence="2 3">
    <name type="scientific">Phocaeicola vulgatus</name>
    <name type="common">Bacteroides vulgatus</name>
    <dbReference type="NCBI Taxonomy" id="821"/>
    <lineage>
        <taxon>Bacteria</taxon>
        <taxon>Pseudomonadati</taxon>
        <taxon>Bacteroidota</taxon>
        <taxon>Bacteroidia</taxon>
        <taxon>Bacteroidales</taxon>
        <taxon>Bacteroidaceae</taxon>
        <taxon>Phocaeicola</taxon>
    </lineage>
</organism>
<reference evidence="2 3" key="1">
    <citation type="submission" date="2019-09" db="EMBL/GenBank/DDBJ databases">
        <title>In-depth cultivation of the pig gut microbiome towards novel bacterial diversity and tailored functional studies.</title>
        <authorList>
            <person name="Wylensek D."/>
            <person name="Hitch T.C.A."/>
            <person name="Clavel T."/>
        </authorList>
    </citation>
    <scope>NUCLEOTIDE SEQUENCE [LARGE SCALE GENOMIC DNA]</scope>
    <source>
        <strain evidence="2 3">WCA-389-WT-3C</strain>
    </source>
</reference>
<evidence type="ECO:0000313" key="2">
    <source>
        <dbReference type="EMBL" id="MSS50458.1"/>
    </source>
</evidence>
<dbReference type="AlphaFoldDB" id="A0A7K0JLI3"/>
<proteinExistence type="predicted"/>
<evidence type="ECO:0000256" key="1">
    <source>
        <dbReference type="SAM" id="SignalP"/>
    </source>
</evidence>
<dbReference type="Pfam" id="PF07396">
    <property type="entry name" value="Porin_O_P"/>
    <property type="match status" value="1"/>
</dbReference>
<feature type="chain" id="PRO_5029827309" description="Porin" evidence="1">
    <location>
        <begin position="25"/>
        <end position="396"/>
    </location>
</feature>